<proteinExistence type="predicted"/>
<name>A0A085MRV3_9BILA</name>
<organism evidence="1">
    <name type="scientific">Trichuris suis</name>
    <name type="common">pig whipworm</name>
    <dbReference type="NCBI Taxonomy" id="68888"/>
    <lineage>
        <taxon>Eukaryota</taxon>
        <taxon>Metazoa</taxon>
        <taxon>Ecdysozoa</taxon>
        <taxon>Nematoda</taxon>
        <taxon>Enoplea</taxon>
        <taxon>Dorylaimia</taxon>
        <taxon>Trichinellida</taxon>
        <taxon>Trichuridae</taxon>
        <taxon>Trichuris</taxon>
    </lineage>
</organism>
<dbReference type="AlphaFoldDB" id="A0A085MRV3"/>
<evidence type="ECO:0000313" key="1">
    <source>
        <dbReference type="EMBL" id="KFD59949.1"/>
    </source>
</evidence>
<sequence>MSQRRLAEDFQFGNTLMERFRDQLVGGLRDESIQGRLLAEMSLTYNEPVKRAHAGRAAATQVKELQAQKPSIDILTTNQLRQTNSAKKILPRDSPSVSRNICASCAGSHSRKDCKFRNAECNFCHKKGHIDKVCRNKAPTARARDKKKGLITLVCAGRGWNREIESTLRRVGSHLRL</sequence>
<gene>
    <name evidence="1" type="ORF">M514_07764</name>
</gene>
<evidence type="ECO:0008006" key="2">
    <source>
        <dbReference type="Google" id="ProtNLM"/>
    </source>
</evidence>
<dbReference type="Proteomes" id="UP000030758">
    <property type="component" value="Unassembled WGS sequence"/>
</dbReference>
<reference evidence="1" key="1">
    <citation type="journal article" date="2014" name="Nat. Genet.">
        <title>Genome and transcriptome of the porcine whipworm Trichuris suis.</title>
        <authorList>
            <person name="Jex A.R."/>
            <person name="Nejsum P."/>
            <person name="Schwarz E.M."/>
            <person name="Hu L."/>
            <person name="Young N.D."/>
            <person name="Hall R.S."/>
            <person name="Korhonen P.K."/>
            <person name="Liao S."/>
            <person name="Thamsborg S."/>
            <person name="Xia J."/>
            <person name="Xu P."/>
            <person name="Wang S."/>
            <person name="Scheerlinck J.P."/>
            <person name="Hofmann A."/>
            <person name="Sternberg P.W."/>
            <person name="Wang J."/>
            <person name="Gasser R.B."/>
        </authorList>
    </citation>
    <scope>NUCLEOTIDE SEQUENCE [LARGE SCALE GENOMIC DNA]</scope>
    <source>
        <strain evidence="1">DCEP-RM93F</strain>
    </source>
</reference>
<protein>
    <recommendedName>
        <fullName evidence="2">CCHC-type domain-containing protein</fullName>
    </recommendedName>
</protein>
<dbReference type="EMBL" id="KL367711">
    <property type="protein sequence ID" value="KFD59949.1"/>
    <property type="molecule type" value="Genomic_DNA"/>
</dbReference>
<accession>A0A085MRV3</accession>